<feature type="compositionally biased region" description="Basic and acidic residues" evidence="1">
    <location>
        <begin position="74"/>
        <end position="87"/>
    </location>
</feature>
<reference evidence="2" key="1">
    <citation type="submission" date="2019-08" db="EMBL/GenBank/DDBJ databases">
        <authorList>
            <person name="Kucharzyk K."/>
            <person name="Murdoch R.W."/>
            <person name="Higgins S."/>
            <person name="Loffler F."/>
        </authorList>
    </citation>
    <scope>NUCLEOTIDE SEQUENCE</scope>
</reference>
<evidence type="ECO:0000256" key="1">
    <source>
        <dbReference type="SAM" id="MobiDB-lite"/>
    </source>
</evidence>
<feature type="compositionally biased region" description="Basic and acidic residues" evidence="1">
    <location>
        <begin position="94"/>
        <end position="105"/>
    </location>
</feature>
<accession>A0A644ZFW0</accession>
<organism evidence="2">
    <name type="scientific">bioreactor metagenome</name>
    <dbReference type="NCBI Taxonomy" id="1076179"/>
    <lineage>
        <taxon>unclassified sequences</taxon>
        <taxon>metagenomes</taxon>
        <taxon>ecological metagenomes</taxon>
    </lineage>
</organism>
<evidence type="ECO:0000313" key="2">
    <source>
        <dbReference type="EMBL" id="MPM39772.1"/>
    </source>
</evidence>
<gene>
    <name evidence="2" type="ORF">SDC9_86407</name>
</gene>
<feature type="region of interest" description="Disordered" evidence="1">
    <location>
        <begin position="1"/>
        <end position="118"/>
    </location>
</feature>
<feature type="compositionally biased region" description="Basic and acidic residues" evidence="1">
    <location>
        <begin position="1"/>
        <end position="21"/>
    </location>
</feature>
<protein>
    <submittedName>
        <fullName evidence="2">Uncharacterized protein</fullName>
    </submittedName>
</protein>
<sequence length="118" mass="12787">MDHRRGLRPETGRGEIRREGEMGGVSVSHAHAVEKSPEDQPEGRVGEGEAEKAEGHDEEGGAGEDGPLVPVEEVSSRRPDEEGPRPEGEDEPRGDEPLFQKHRADEDDGCVAQAEEEA</sequence>
<comment type="caution">
    <text evidence="2">The sequence shown here is derived from an EMBL/GenBank/DDBJ whole genome shotgun (WGS) entry which is preliminary data.</text>
</comment>
<feature type="compositionally biased region" description="Acidic residues" evidence="1">
    <location>
        <begin position="106"/>
        <end position="118"/>
    </location>
</feature>
<name>A0A644ZFW0_9ZZZZ</name>
<feature type="compositionally biased region" description="Basic and acidic residues" evidence="1">
    <location>
        <begin position="31"/>
        <end position="59"/>
    </location>
</feature>
<dbReference type="EMBL" id="VSSQ01008763">
    <property type="protein sequence ID" value="MPM39772.1"/>
    <property type="molecule type" value="Genomic_DNA"/>
</dbReference>
<proteinExistence type="predicted"/>
<dbReference type="AlphaFoldDB" id="A0A644ZFW0"/>